<gene>
    <name evidence="1" type="ORF">GSONMT00024293001</name>
</gene>
<dbReference type="AlphaFoldDB" id="A0A060XFY7"/>
<proteinExistence type="predicted"/>
<dbReference type="Proteomes" id="UP000193380">
    <property type="component" value="Unassembled WGS sequence"/>
</dbReference>
<organism evidence="1 2">
    <name type="scientific">Oncorhynchus mykiss</name>
    <name type="common">Rainbow trout</name>
    <name type="synonym">Salmo gairdneri</name>
    <dbReference type="NCBI Taxonomy" id="8022"/>
    <lineage>
        <taxon>Eukaryota</taxon>
        <taxon>Metazoa</taxon>
        <taxon>Chordata</taxon>
        <taxon>Craniata</taxon>
        <taxon>Vertebrata</taxon>
        <taxon>Euteleostomi</taxon>
        <taxon>Actinopterygii</taxon>
        <taxon>Neopterygii</taxon>
        <taxon>Teleostei</taxon>
        <taxon>Protacanthopterygii</taxon>
        <taxon>Salmoniformes</taxon>
        <taxon>Salmonidae</taxon>
        <taxon>Salmoninae</taxon>
        <taxon>Oncorhynchus</taxon>
    </lineage>
</organism>
<dbReference type="InterPro" id="IPR046450">
    <property type="entry name" value="PA_dom_sf"/>
</dbReference>
<accession>A0A060XFY7</accession>
<dbReference type="EMBL" id="FR905296">
    <property type="protein sequence ID" value="CDQ78157.1"/>
    <property type="molecule type" value="Genomic_DNA"/>
</dbReference>
<sequence length="185" mass="20673">MCHCFGKSHLPGFLPHTTFITTSLSLSPIRPFISISDDNEEARAKHLYQQWTDLGLTDVQLSNYSVLLSLPGPSSSRIVDRASHECFLPSGAQCDPRNHNNNPTADQHFSYAAYSATGSLEAVVVDVQYGGLEDMRRARTTMNVTNQIALLKLGQAPLLYKVRIKGWASIKFNFRSISNNLRYRV</sequence>
<dbReference type="Gene3D" id="3.50.30.30">
    <property type="match status" value="1"/>
</dbReference>
<dbReference type="PANTHER" id="PTHR10404">
    <property type="entry name" value="N-ACETYLATED-ALPHA-LINKED ACIDIC DIPEPTIDASE"/>
    <property type="match status" value="1"/>
</dbReference>
<name>A0A060XFY7_ONCMY</name>
<dbReference type="PANTHER" id="PTHR10404:SF32">
    <property type="entry name" value="INACTIVE N-ACETYLATED-ALPHA-LINKED ACIDIC DIPEPTIDASE-LIKE PROTEIN 2"/>
    <property type="match status" value="1"/>
</dbReference>
<dbReference type="InterPro" id="IPR039373">
    <property type="entry name" value="Peptidase_M28B"/>
</dbReference>
<reference evidence="1" key="2">
    <citation type="submission" date="2014-03" db="EMBL/GenBank/DDBJ databases">
        <authorList>
            <person name="Genoscope - CEA"/>
        </authorList>
    </citation>
    <scope>NUCLEOTIDE SEQUENCE</scope>
</reference>
<dbReference type="STRING" id="8022.A0A060XFY7"/>
<dbReference type="Gene3D" id="3.40.630.10">
    <property type="entry name" value="Zn peptidases"/>
    <property type="match status" value="1"/>
</dbReference>
<protein>
    <submittedName>
        <fullName evidence="1">Uncharacterized protein</fullName>
    </submittedName>
</protein>
<reference evidence="1" key="1">
    <citation type="journal article" date="2014" name="Nat. Commun.">
        <title>The rainbow trout genome provides novel insights into evolution after whole-genome duplication in vertebrates.</title>
        <authorList>
            <person name="Berthelot C."/>
            <person name="Brunet F."/>
            <person name="Chalopin D."/>
            <person name="Juanchich A."/>
            <person name="Bernard M."/>
            <person name="Noel B."/>
            <person name="Bento P."/>
            <person name="Da Silva C."/>
            <person name="Labadie K."/>
            <person name="Alberti A."/>
            <person name="Aury J.M."/>
            <person name="Louis A."/>
            <person name="Dehais P."/>
            <person name="Bardou P."/>
            <person name="Montfort J."/>
            <person name="Klopp C."/>
            <person name="Cabau C."/>
            <person name="Gaspin C."/>
            <person name="Thorgaard G.H."/>
            <person name="Boussaha M."/>
            <person name="Quillet E."/>
            <person name="Guyomard R."/>
            <person name="Galiana D."/>
            <person name="Bobe J."/>
            <person name="Volff J.N."/>
            <person name="Genet C."/>
            <person name="Wincker P."/>
            <person name="Jaillon O."/>
            <person name="Roest Crollius H."/>
            <person name="Guiguen Y."/>
        </authorList>
    </citation>
    <scope>NUCLEOTIDE SEQUENCE [LARGE SCALE GENOMIC DNA]</scope>
</reference>
<evidence type="ECO:0000313" key="1">
    <source>
        <dbReference type="EMBL" id="CDQ78157.1"/>
    </source>
</evidence>
<dbReference type="PaxDb" id="8022-A0A060XFY7"/>
<evidence type="ECO:0000313" key="2">
    <source>
        <dbReference type="Proteomes" id="UP000193380"/>
    </source>
</evidence>
<dbReference type="SUPFAM" id="SSF52025">
    <property type="entry name" value="PA domain"/>
    <property type="match status" value="1"/>
</dbReference>